<dbReference type="CDD" id="cd16325">
    <property type="entry name" value="LolA"/>
    <property type="match status" value="1"/>
</dbReference>
<dbReference type="OrthoDB" id="9787361at2"/>
<dbReference type="STRING" id="1129794.C427_2541"/>
<evidence type="ECO:0000256" key="1">
    <source>
        <dbReference type="ARBA" id="ARBA00004418"/>
    </source>
</evidence>
<dbReference type="HOGENOM" id="CLU_087560_1_0_6"/>
<gene>
    <name evidence="10" type="primary">lolA</name>
    <name evidence="11" type="ORF">C427_2541</name>
</gene>
<dbReference type="HAMAP" id="MF_00240">
    <property type="entry name" value="LolA"/>
    <property type="match status" value="1"/>
</dbReference>
<organism evidence="11 12">
    <name type="scientific">Paraglaciecola psychrophila 170</name>
    <dbReference type="NCBI Taxonomy" id="1129794"/>
    <lineage>
        <taxon>Bacteria</taxon>
        <taxon>Pseudomonadati</taxon>
        <taxon>Pseudomonadota</taxon>
        <taxon>Gammaproteobacteria</taxon>
        <taxon>Alteromonadales</taxon>
        <taxon>Alteromonadaceae</taxon>
        <taxon>Paraglaciecola</taxon>
    </lineage>
</organism>
<evidence type="ECO:0000256" key="4">
    <source>
        <dbReference type="ARBA" id="ARBA00014035"/>
    </source>
</evidence>
<evidence type="ECO:0000256" key="7">
    <source>
        <dbReference type="ARBA" id="ARBA00022764"/>
    </source>
</evidence>
<reference evidence="11 12" key="1">
    <citation type="journal article" date="2013" name="Genome Announc.">
        <title>Complete Genome Sequence of Glaciecola psychrophila Strain 170T.</title>
        <authorList>
            <person name="Yin J."/>
            <person name="Chen J."/>
            <person name="Liu G."/>
            <person name="Yu Y."/>
            <person name="Song L."/>
            <person name="Wang X."/>
            <person name="Qu X."/>
        </authorList>
    </citation>
    <scope>NUCLEOTIDE SEQUENCE [LARGE SCALE GENOMIC DNA]</scope>
    <source>
        <strain evidence="11 12">170</strain>
    </source>
</reference>
<evidence type="ECO:0000256" key="8">
    <source>
        <dbReference type="ARBA" id="ARBA00022927"/>
    </source>
</evidence>
<evidence type="ECO:0000313" key="11">
    <source>
        <dbReference type="EMBL" id="AGH44650.1"/>
    </source>
</evidence>
<dbReference type="GO" id="GO:0030288">
    <property type="term" value="C:outer membrane-bounded periplasmic space"/>
    <property type="evidence" value="ECO:0007669"/>
    <property type="project" value="TreeGrafter"/>
</dbReference>
<name>K7A8T8_9ALTE</name>
<keyword evidence="5 10" id="KW-0813">Transport</keyword>
<dbReference type="SUPFAM" id="SSF89392">
    <property type="entry name" value="Prokaryotic lipoproteins and lipoprotein localization factors"/>
    <property type="match status" value="1"/>
</dbReference>
<accession>K7A8T8</accession>
<dbReference type="eggNOG" id="COG2834">
    <property type="taxonomic scope" value="Bacteria"/>
</dbReference>
<comment type="function">
    <text evidence="10">Participates in the translocation of lipoproteins from the inner membrane to the outer membrane. Only forms a complex with a lipoprotein if the residue after the N-terminal Cys is not an aspartate (The Asp acts as a targeting signal to indicate that the lipoprotein should stay in the inner membrane).</text>
</comment>
<sequence length="211" mass="24086" precursor="true">MNKLYRLKKLILFSVVLLNSTFALATDMDAKQHLKIKLAKLATYEAYFTQTVVDIENTLLQQATGRIVLQQPNKLYWELFEPNESVLLADGENIWNIDPFLEQVVVYAADSALENNPLILLTNPDSSQWQEFEVSQSASQFIITPRELKGGIESLRLVFKGDTLVELESQDGQQQKSLLLFSEIKQNHSLPTDTFIFVMPDGYELDDQRSL</sequence>
<evidence type="ECO:0000256" key="10">
    <source>
        <dbReference type="HAMAP-Rule" id="MF_00240"/>
    </source>
</evidence>
<dbReference type="GO" id="GO:0042953">
    <property type="term" value="P:lipoprotein transport"/>
    <property type="evidence" value="ECO:0007669"/>
    <property type="project" value="InterPro"/>
</dbReference>
<comment type="similarity">
    <text evidence="2 10">Belongs to the LolA family.</text>
</comment>
<evidence type="ECO:0000256" key="2">
    <source>
        <dbReference type="ARBA" id="ARBA00007615"/>
    </source>
</evidence>
<dbReference type="AlphaFoldDB" id="K7A8T8"/>
<evidence type="ECO:0000256" key="3">
    <source>
        <dbReference type="ARBA" id="ARBA00011245"/>
    </source>
</evidence>
<dbReference type="PATRIC" id="fig|1129794.4.peg.2521"/>
<evidence type="ECO:0000256" key="5">
    <source>
        <dbReference type="ARBA" id="ARBA00022448"/>
    </source>
</evidence>
<comment type="subunit">
    <text evidence="3 10">Monomer.</text>
</comment>
<feature type="signal peptide" evidence="10">
    <location>
        <begin position="1"/>
        <end position="25"/>
    </location>
</feature>
<keyword evidence="12" id="KW-1185">Reference proteome</keyword>
<evidence type="ECO:0000256" key="6">
    <source>
        <dbReference type="ARBA" id="ARBA00022729"/>
    </source>
</evidence>
<keyword evidence="9 10" id="KW-0143">Chaperone</keyword>
<dbReference type="KEGG" id="gps:C427_2541"/>
<keyword evidence="7 10" id="KW-0574">Periplasm</keyword>
<dbReference type="Gene3D" id="2.50.20.10">
    <property type="entry name" value="Lipoprotein localisation LolA/LolB/LppX"/>
    <property type="match status" value="1"/>
</dbReference>
<dbReference type="NCBIfam" id="TIGR00547">
    <property type="entry name" value="lolA"/>
    <property type="match status" value="1"/>
</dbReference>
<dbReference type="PANTHER" id="PTHR35869:SF1">
    <property type="entry name" value="OUTER-MEMBRANE LIPOPROTEIN CARRIER PROTEIN"/>
    <property type="match status" value="1"/>
</dbReference>
<proteinExistence type="inferred from homology"/>
<dbReference type="PANTHER" id="PTHR35869">
    <property type="entry name" value="OUTER-MEMBRANE LIPOPROTEIN CARRIER PROTEIN"/>
    <property type="match status" value="1"/>
</dbReference>
<keyword evidence="8 10" id="KW-0653">Protein transport</keyword>
<evidence type="ECO:0000256" key="9">
    <source>
        <dbReference type="ARBA" id="ARBA00023186"/>
    </source>
</evidence>
<keyword evidence="6 10" id="KW-0732">Signal</keyword>
<dbReference type="EMBL" id="CP003837">
    <property type="protein sequence ID" value="AGH44650.1"/>
    <property type="molecule type" value="Genomic_DNA"/>
</dbReference>
<dbReference type="InterPro" id="IPR004564">
    <property type="entry name" value="OM_lipoprot_carrier_LolA-like"/>
</dbReference>
<dbReference type="GO" id="GO:0044874">
    <property type="term" value="P:lipoprotein localization to outer membrane"/>
    <property type="evidence" value="ECO:0007669"/>
    <property type="project" value="UniProtKB-UniRule"/>
</dbReference>
<dbReference type="Pfam" id="PF03548">
    <property type="entry name" value="LolA"/>
    <property type="match status" value="1"/>
</dbReference>
<dbReference type="InterPro" id="IPR029046">
    <property type="entry name" value="LolA/LolB/LppX"/>
</dbReference>
<protein>
    <recommendedName>
        <fullName evidence="4 10">Outer-membrane lipoprotein carrier protein</fullName>
    </recommendedName>
</protein>
<feature type="chain" id="PRO_5009016212" description="Outer-membrane lipoprotein carrier protein" evidence="10">
    <location>
        <begin position="26"/>
        <end position="211"/>
    </location>
</feature>
<dbReference type="Proteomes" id="UP000011864">
    <property type="component" value="Chromosome"/>
</dbReference>
<dbReference type="InterPro" id="IPR018323">
    <property type="entry name" value="OM_lipoprot_carrier_LolA_Pbac"/>
</dbReference>
<dbReference type="RefSeq" id="WP_007637276.1">
    <property type="nucleotide sequence ID" value="NC_020514.1"/>
</dbReference>
<evidence type="ECO:0000313" key="12">
    <source>
        <dbReference type="Proteomes" id="UP000011864"/>
    </source>
</evidence>
<comment type="subcellular location">
    <subcellularLocation>
        <location evidence="1 10">Periplasm</location>
    </subcellularLocation>
</comment>